<keyword evidence="5 6" id="KW-0472">Membrane</keyword>
<feature type="transmembrane region" description="Helical" evidence="6">
    <location>
        <begin position="190"/>
        <end position="207"/>
    </location>
</feature>
<evidence type="ECO:0000256" key="4">
    <source>
        <dbReference type="ARBA" id="ARBA00022989"/>
    </source>
</evidence>
<comment type="similarity">
    <text evidence="2">Belongs to the DsbD family.</text>
</comment>
<dbReference type="GO" id="GO:0016020">
    <property type="term" value="C:membrane"/>
    <property type="evidence" value="ECO:0007669"/>
    <property type="project" value="UniProtKB-SubCell"/>
</dbReference>
<evidence type="ECO:0000313" key="8">
    <source>
        <dbReference type="EMBL" id="AKB12664.1"/>
    </source>
</evidence>
<dbReference type="STRING" id="523844.MSTHT_0906"/>
<dbReference type="PATRIC" id="fig|523844.20.peg.1171"/>
<comment type="subcellular location">
    <subcellularLocation>
        <location evidence="1">Membrane</location>
        <topology evidence="1">Multi-pass membrane protein</topology>
    </subcellularLocation>
</comment>
<organism evidence="8 9">
    <name type="scientific">Methanosarcina thermophila (strain ATCC 43570 / DSM 1825 / OCM 12 / VKM B-1830 / TM-1)</name>
    <dbReference type="NCBI Taxonomy" id="523844"/>
    <lineage>
        <taxon>Archaea</taxon>
        <taxon>Methanobacteriati</taxon>
        <taxon>Methanobacteriota</taxon>
        <taxon>Stenosarchaea group</taxon>
        <taxon>Methanomicrobia</taxon>
        <taxon>Methanosarcinales</taxon>
        <taxon>Methanosarcinaceae</taxon>
        <taxon>Methanosarcina</taxon>
    </lineage>
</organism>
<accession>A0A0E3H8N5</accession>
<feature type="transmembrane region" description="Helical" evidence="6">
    <location>
        <begin position="148"/>
        <end position="169"/>
    </location>
</feature>
<dbReference type="EMBL" id="CP009501">
    <property type="protein sequence ID" value="AKB12664.1"/>
    <property type="molecule type" value="Genomic_DNA"/>
</dbReference>
<dbReference type="HOGENOM" id="CLU_053225_4_1_2"/>
<dbReference type="GeneID" id="24847827"/>
<dbReference type="PANTHER" id="PTHR31272">
    <property type="entry name" value="CYTOCHROME C-TYPE BIOGENESIS PROTEIN HI_1454-RELATED"/>
    <property type="match status" value="1"/>
</dbReference>
<gene>
    <name evidence="8" type="ORF">MSTHT_0906</name>
</gene>
<dbReference type="InterPro" id="IPR051790">
    <property type="entry name" value="Cytochrome_c-biogenesis_DsbD"/>
</dbReference>
<dbReference type="Proteomes" id="UP000066529">
    <property type="component" value="Chromosome"/>
</dbReference>
<feature type="transmembrane region" description="Helical" evidence="6">
    <location>
        <begin position="73"/>
        <end position="96"/>
    </location>
</feature>
<evidence type="ECO:0000313" key="9">
    <source>
        <dbReference type="Proteomes" id="UP000066529"/>
    </source>
</evidence>
<evidence type="ECO:0000256" key="3">
    <source>
        <dbReference type="ARBA" id="ARBA00022692"/>
    </source>
</evidence>
<feature type="transmembrane region" description="Helical" evidence="6">
    <location>
        <begin position="6"/>
        <end position="31"/>
    </location>
</feature>
<evidence type="ECO:0000256" key="5">
    <source>
        <dbReference type="ARBA" id="ARBA00023136"/>
    </source>
</evidence>
<dbReference type="Pfam" id="PF02683">
    <property type="entry name" value="DsbD_TM"/>
    <property type="match status" value="1"/>
</dbReference>
<feature type="transmembrane region" description="Helical" evidence="6">
    <location>
        <begin position="117"/>
        <end position="142"/>
    </location>
</feature>
<protein>
    <submittedName>
        <fullName evidence="8">Cytochrome C-type biogenesis protein (CcdA), conjectural</fullName>
    </submittedName>
</protein>
<evidence type="ECO:0000256" key="2">
    <source>
        <dbReference type="ARBA" id="ARBA00006143"/>
    </source>
</evidence>
<evidence type="ECO:0000256" key="1">
    <source>
        <dbReference type="ARBA" id="ARBA00004141"/>
    </source>
</evidence>
<reference evidence="8 9" key="1">
    <citation type="submission" date="2014-07" db="EMBL/GenBank/DDBJ databases">
        <title>Methanogenic archaea and the global carbon cycle.</title>
        <authorList>
            <person name="Henriksen J.R."/>
            <person name="Luke J."/>
            <person name="Reinhart S."/>
            <person name="Benedict M.N."/>
            <person name="Youngblut N.D."/>
            <person name="Metcalf M.E."/>
            <person name="Whitaker R.J."/>
            <person name="Metcalf W.W."/>
        </authorList>
    </citation>
    <scope>NUCLEOTIDE SEQUENCE [LARGE SCALE GENOMIC DNA]</scope>
    <source>
        <strain evidence="9">ATCC 43570 / DSM 1825 / OCM 12 / VKM B-1830 / TM-1</strain>
    </source>
</reference>
<dbReference type="GO" id="GO:0017004">
    <property type="term" value="P:cytochrome complex assembly"/>
    <property type="evidence" value="ECO:0007669"/>
    <property type="project" value="InterPro"/>
</dbReference>
<feature type="domain" description="Cytochrome C biogenesis protein transmembrane" evidence="7">
    <location>
        <begin position="8"/>
        <end position="206"/>
    </location>
</feature>
<sequence>MFSDFLPVAAFFAGVVSVLSPCILPVIPAVFAYSTEKGKFRPLAIVLGLSISFTSMGIVTSLFGATLTAYLDLLYVFAEALLITMGVSLLFDLNIFNFFGNFSSLANSRKEGLFGGLLLGLSLGIVWLPCVGSVLGTILTMVAVSGKVAYGALMLFIYSIGFSIPMLLVAYSANFSSARLQKVSKYGFPLKKIAGLIVLGVGFYMVYQNHFSSF</sequence>
<dbReference type="RefSeq" id="WP_048166799.1">
    <property type="nucleotide sequence ID" value="NZ_CP009501.1"/>
</dbReference>
<keyword evidence="4 6" id="KW-1133">Transmembrane helix</keyword>
<dbReference type="AlphaFoldDB" id="A0A0E3H8N5"/>
<dbReference type="OrthoDB" id="115386at2157"/>
<keyword evidence="3 6" id="KW-0812">Transmembrane</keyword>
<feature type="transmembrane region" description="Helical" evidence="6">
    <location>
        <begin position="43"/>
        <end position="67"/>
    </location>
</feature>
<evidence type="ECO:0000259" key="7">
    <source>
        <dbReference type="Pfam" id="PF02683"/>
    </source>
</evidence>
<dbReference type="KEGG" id="mthr:MSTHT_0906"/>
<dbReference type="PANTHER" id="PTHR31272:SF9">
    <property type="entry name" value="BLL1027 PROTEIN"/>
    <property type="match status" value="1"/>
</dbReference>
<evidence type="ECO:0000256" key="6">
    <source>
        <dbReference type="SAM" id="Phobius"/>
    </source>
</evidence>
<proteinExistence type="inferred from homology"/>
<name>A0A0E3H8N5_METTT</name>
<dbReference type="InterPro" id="IPR003834">
    <property type="entry name" value="Cyt_c_assmbl_TM_dom"/>
</dbReference>